<evidence type="ECO:0000313" key="9">
    <source>
        <dbReference type="Proteomes" id="UP000494301"/>
    </source>
</evidence>
<feature type="transmembrane region" description="Helical" evidence="6">
    <location>
        <begin position="281"/>
        <end position="307"/>
    </location>
</feature>
<dbReference type="Proteomes" id="UP000494301">
    <property type="component" value="Unassembled WGS sequence"/>
</dbReference>
<evidence type="ECO:0000313" key="8">
    <source>
        <dbReference type="EMBL" id="CAB3972671.1"/>
    </source>
</evidence>
<feature type="domain" description="Major facilitator superfamily (MFS) profile" evidence="7">
    <location>
        <begin position="21"/>
        <end position="432"/>
    </location>
</feature>
<gene>
    <name evidence="8" type="ORF">BLA3211_07086</name>
</gene>
<dbReference type="Gene3D" id="1.20.1250.20">
    <property type="entry name" value="MFS general substrate transporter like domains"/>
    <property type="match status" value="1"/>
</dbReference>
<feature type="transmembrane region" description="Helical" evidence="6">
    <location>
        <begin position="21"/>
        <end position="47"/>
    </location>
</feature>
<evidence type="ECO:0000256" key="2">
    <source>
        <dbReference type="ARBA" id="ARBA00022692"/>
    </source>
</evidence>
<dbReference type="RefSeq" id="WP_175223230.1">
    <property type="nucleotide sequence ID" value="NZ_CABWIL020000034.1"/>
</dbReference>
<keyword evidence="4 6" id="KW-0472">Membrane</keyword>
<feature type="transmembrane region" description="Helical" evidence="6">
    <location>
        <begin position="176"/>
        <end position="195"/>
    </location>
</feature>
<comment type="subcellular location">
    <subcellularLocation>
        <location evidence="1">Membrane</location>
        <topology evidence="1">Multi-pass membrane protein</topology>
    </subcellularLocation>
</comment>
<reference evidence="8 9" key="1">
    <citation type="submission" date="2020-04" db="EMBL/GenBank/DDBJ databases">
        <authorList>
            <person name="Depoorter E."/>
        </authorList>
    </citation>
    <scope>NUCLEOTIDE SEQUENCE [LARGE SCALE GENOMIC DNA]</scope>
    <source>
        <strain evidence="8 9">BCC0217</strain>
    </source>
</reference>
<proteinExistence type="predicted"/>
<dbReference type="PANTHER" id="PTHR23508:SF10">
    <property type="entry name" value="CARBOXYLIC ACID TRANSPORTER PROTEIN HOMOLOG"/>
    <property type="match status" value="1"/>
</dbReference>
<protein>
    <submittedName>
        <fullName evidence="8">MFS transporter</fullName>
    </submittedName>
</protein>
<feature type="transmembrane region" description="Helical" evidence="6">
    <location>
        <begin position="319"/>
        <end position="337"/>
    </location>
</feature>
<feature type="transmembrane region" description="Helical" evidence="6">
    <location>
        <begin position="111"/>
        <end position="133"/>
    </location>
</feature>
<keyword evidence="3 6" id="KW-1133">Transmembrane helix</keyword>
<dbReference type="CDD" id="cd17365">
    <property type="entry name" value="MFS_PcaK_like"/>
    <property type="match status" value="1"/>
</dbReference>
<feature type="transmembrane region" description="Helical" evidence="6">
    <location>
        <begin position="377"/>
        <end position="402"/>
    </location>
</feature>
<dbReference type="PROSITE" id="PS50850">
    <property type="entry name" value="MFS"/>
    <property type="match status" value="1"/>
</dbReference>
<feature type="transmembrane region" description="Helical" evidence="6">
    <location>
        <begin position="145"/>
        <end position="164"/>
    </location>
</feature>
<dbReference type="Pfam" id="PF07690">
    <property type="entry name" value="MFS_1"/>
    <property type="match status" value="1"/>
</dbReference>
<dbReference type="EMBL" id="CABWIL020000034">
    <property type="protein sequence ID" value="CAB3972671.1"/>
    <property type="molecule type" value="Genomic_DNA"/>
</dbReference>
<feature type="region of interest" description="Disordered" evidence="5">
    <location>
        <begin position="437"/>
        <end position="459"/>
    </location>
</feature>
<dbReference type="PANTHER" id="PTHR23508">
    <property type="entry name" value="CARBOXYLIC ACID TRANSPORTER PROTEIN HOMOLOG"/>
    <property type="match status" value="1"/>
</dbReference>
<evidence type="ECO:0000256" key="1">
    <source>
        <dbReference type="ARBA" id="ARBA00004141"/>
    </source>
</evidence>
<feature type="compositionally biased region" description="Polar residues" evidence="5">
    <location>
        <begin position="438"/>
        <end position="447"/>
    </location>
</feature>
<name>A0A6J5JN10_9BURK</name>
<feature type="transmembrane region" description="Helical" evidence="6">
    <location>
        <begin position="255"/>
        <end position="275"/>
    </location>
</feature>
<dbReference type="InterPro" id="IPR011701">
    <property type="entry name" value="MFS"/>
</dbReference>
<evidence type="ECO:0000256" key="3">
    <source>
        <dbReference type="ARBA" id="ARBA00022989"/>
    </source>
</evidence>
<feature type="transmembrane region" description="Helical" evidence="6">
    <location>
        <begin position="85"/>
        <end position="105"/>
    </location>
</feature>
<dbReference type="InterPro" id="IPR020846">
    <property type="entry name" value="MFS_dom"/>
</dbReference>
<feature type="transmembrane region" description="Helical" evidence="6">
    <location>
        <begin position="408"/>
        <end position="427"/>
    </location>
</feature>
<dbReference type="SUPFAM" id="SSF103473">
    <property type="entry name" value="MFS general substrate transporter"/>
    <property type="match status" value="1"/>
</dbReference>
<keyword evidence="2 6" id="KW-0812">Transmembrane</keyword>
<evidence type="ECO:0000256" key="4">
    <source>
        <dbReference type="ARBA" id="ARBA00023136"/>
    </source>
</evidence>
<dbReference type="AlphaFoldDB" id="A0A6J5JN10"/>
<sequence length="459" mass="48418">MQINLSEVIDDARFGPFQATVLALCFLIVTIDGYDLVVMGVALPTIISEMKMGAHVAGMVASCALVGMMFGAIVMGALADRIGRVRTIAACVALFSILTAASGLARDPMSFAALRLIAGIGLGGVIPCVTATAADYAPRRLRARLTTIMLAGYPLGGVLAAWLGKHLMHGFGWQSVFFVAGASLVLLPVIFRLMPESPAILQKRRNTTGLRAIMRRIAPMRIVSDTDEIRVPLPVRHAKAPVALLFRDNRGFTTLMLWLGYFSGLFMLYGLNSWLPKLMSLAGFSLDAALTFLLLMNIGSIAGSLAGGWLADRFGLKRVMMVMLIAGTIAIALAAQTRGAGPLSIVIFIVGMTASGVQGVANAYVSQFYPADIRSTGIGMTLGIGRLGGIASPIAVGLLLSLHLPVQHILHVVAGFGLLQAVAMWLVDDRVADFAPARSTNAPSTHDTPGYGADGKAVD</sequence>
<dbReference type="InterPro" id="IPR036259">
    <property type="entry name" value="MFS_trans_sf"/>
</dbReference>
<dbReference type="GO" id="GO:0046943">
    <property type="term" value="F:carboxylic acid transmembrane transporter activity"/>
    <property type="evidence" value="ECO:0007669"/>
    <property type="project" value="TreeGrafter"/>
</dbReference>
<evidence type="ECO:0000259" key="7">
    <source>
        <dbReference type="PROSITE" id="PS50850"/>
    </source>
</evidence>
<evidence type="ECO:0000256" key="5">
    <source>
        <dbReference type="SAM" id="MobiDB-lite"/>
    </source>
</evidence>
<organism evidence="8 9">
    <name type="scientific">Burkholderia aenigmatica</name>
    <dbReference type="NCBI Taxonomy" id="2015348"/>
    <lineage>
        <taxon>Bacteria</taxon>
        <taxon>Pseudomonadati</taxon>
        <taxon>Pseudomonadota</taxon>
        <taxon>Betaproteobacteria</taxon>
        <taxon>Burkholderiales</taxon>
        <taxon>Burkholderiaceae</taxon>
        <taxon>Burkholderia</taxon>
        <taxon>Burkholderia cepacia complex</taxon>
    </lineage>
</organism>
<accession>A0A6J5JN10</accession>
<feature type="transmembrane region" description="Helical" evidence="6">
    <location>
        <begin position="53"/>
        <end position="78"/>
    </location>
</feature>
<feature type="transmembrane region" description="Helical" evidence="6">
    <location>
        <begin position="343"/>
        <end position="365"/>
    </location>
</feature>
<evidence type="ECO:0000256" key="6">
    <source>
        <dbReference type="SAM" id="Phobius"/>
    </source>
</evidence>
<dbReference type="GO" id="GO:0005886">
    <property type="term" value="C:plasma membrane"/>
    <property type="evidence" value="ECO:0007669"/>
    <property type="project" value="TreeGrafter"/>
</dbReference>